<dbReference type="Gene3D" id="1.10.443.10">
    <property type="entry name" value="Intergrase catalytic core"/>
    <property type="match status" value="1"/>
</dbReference>
<dbReference type="Pfam" id="PF00589">
    <property type="entry name" value="Phage_integrase"/>
    <property type="match status" value="1"/>
</dbReference>
<dbReference type="PROSITE" id="PS51898">
    <property type="entry name" value="TYR_RECOMBINASE"/>
    <property type="match status" value="1"/>
</dbReference>
<dbReference type="PROSITE" id="PS51900">
    <property type="entry name" value="CB"/>
    <property type="match status" value="1"/>
</dbReference>
<evidence type="ECO:0000256" key="1">
    <source>
        <dbReference type="ARBA" id="ARBA00008857"/>
    </source>
</evidence>
<dbReference type="GO" id="GO:0015074">
    <property type="term" value="P:DNA integration"/>
    <property type="evidence" value="ECO:0007669"/>
    <property type="project" value="UniProtKB-KW"/>
</dbReference>
<feature type="domain" description="Tyr recombinase" evidence="6">
    <location>
        <begin position="123"/>
        <end position="306"/>
    </location>
</feature>
<dbReference type="InterPro" id="IPR010998">
    <property type="entry name" value="Integrase_recombinase_N"/>
</dbReference>
<feature type="domain" description="Core-binding (CB)" evidence="7">
    <location>
        <begin position="13"/>
        <end position="102"/>
    </location>
</feature>
<accession>A0A316EHW5</accession>
<evidence type="ECO:0000256" key="3">
    <source>
        <dbReference type="ARBA" id="ARBA00023125"/>
    </source>
</evidence>
<evidence type="ECO:0000259" key="7">
    <source>
        <dbReference type="PROSITE" id="PS51900"/>
    </source>
</evidence>
<evidence type="ECO:0000256" key="2">
    <source>
        <dbReference type="ARBA" id="ARBA00022908"/>
    </source>
</evidence>
<protein>
    <submittedName>
        <fullName evidence="8">Site-specific recombinase XerD</fullName>
    </submittedName>
</protein>
<dbReference type="InterPro" id="IPR011010">
    <property type="entry name" value="DNA_brk_join_enz"/>
</dbReference>
<dbReference type="InterPro" id="IPR013762">
    <property type="entry name" value="Integrase-like_cat_sf"/>
</dbReference>
<dbReference type="SUPFAM" id="SSF56349">
    <property type="entry name" value="DNA breaking-rejoining enzymes"/>
    <property type="match status" value="1"/>
</dbReference>
<dbReference type="PANTHER" id="PTHR30349:SF41">
    <property type="entry name" value="INTEGRASE_RECOMBINASE PROTEIN MJ0367-RELATED"/>
    <property type="match status" value="1"/>
</dbReference>
<comment type="similarity">
    <text evidence="1">Belongs to the 'phage' integrase family.</text>
</comment>
<dbReference type="InterPro" id="IPR004107">
    <property type="entry name" value="Integrase_SAM-like_N"/>
</dbReference>
<dbReference type="Pfam" id="PF13495">
    <property type="entry name" value="Phage_int_SAM_4"/>
    <property type="match status" value="1"/>
</dbReference>
<reference evidence="8 9" key="1">
    <citation type="submission" date="2018-05" db="EMBL/GenBank/DDBJ databases">
        <title>Genomic Encyclopedia of Archaeal and Bacterial Type Strains, Phase II (KMG-II): from individual species to whole genera.</title>
        <authorList>
            <person name="Goeker M."/>
        </authorList>
    </citation>
    <scope>NUCLEOTIDE SEQUENCE [LARGE SCALE GENOMIC DNA]</scope>
    <source>
        <strain evidence="8 9">DSM 45184</strain>
    </source>
</reference>
<organism evidence="8 9">
    <name type="scientific">Actinoplanes xinjiangensis</name>
    <dbReference type="NCBI Taxonomy" id="512350"/>
    <lineage>
        <taxon>Bacteria</taxon>
        <taxon>Bacillati</taxon>
        <taxon>Actinomycetota</taxon>
        <taxon>Actinomycetes</taxon>
        <taxon>Micromonosporales</taxon>
        <taxon>Micromonosporaceae</taxon>
        <taxon>Actinoplanes</taxon>
    </lineage>
</organism>
<dbReference type="EMBL" id="QGGR01000036">
    <property type="protein sequence ID" value="PWK30814.1"/>
    <property type="molecule type" value="Genomic_DNA"/>
</dbReference>
<proteinExistence type="inferred from homology"/>
<dbReference type="CDD" id="cd00397">
    <property type="entry name" value="DNA_BRE_C"/>
    <property type="match status" value="1"/>
</dbReference>
<dbReference type="PANTHER" id="PTHR30349">
    <property type="entry name" value="PHAGE INTEGRASE-RELATED"/>
    <property type="match status" value="1"/>
</dbReference>
<keyword evidence="9" id="KW-1185">Reference proteome</keyword>
<evidence type="ECO:0000313" key="9">
    <source>
        <dbReference type="Proteomes" id="UP000245697"/>
    </source>
</evidence>
<comment type="caution">
    <text evidence="8">The sequence shown here is derived from an EMBL/GenBank/DDBJ whole genome shotgun (WGS) entry which is preliminary data.</text>
</comment>
<evidence type="ECO:0000259" key="6">
    <source>
        <dbReference type="PROSITE" id="PS51898"/>
    </source>
</evidence>
<gene>
    <name evidence="8" type="ORF">BC793_13636</name>
</gene>
<evidence type="ECO:0000256" key="4">
    <source>
        <dbReference type="ARBA" id="ARBA00023172"/>
    </source>
</evidence>
<dbReference type="InterPro" id="IPR002104">
    <property type="entry name" value="Integrase_catalytic"/>
</dbReference>
<dbReference type="Gene3D" id="1.10.150.130">
    <property type="match status" value="1"/>
</dbReference>
<dbReference type="InterPro" id="IPR050090">
    <property type="entry name" value="Tyrosine_recombinase_XerCD"/>
</dbReference>
<dbReference type="AlphaFoldDB" id="A0A316EHW5"/>
<dbReference type="GO" id="GO:0003677">
    <property type="term" value="F:DNA binding"/>
    <property type="evidence" value="ECO:0007669"/>
    <property type="project" value="UniProtKB-UniRule"/>
</dbReference>
<evidence type="ECO:0000256" key="5">
    <source>
        <dbReference type="PROSITE-ProRule" id="PRU01248"/>
    </source>
</evidence>
<keyword evidence="2" id="KW-0229">DNA integration</keyword>
<evidence type="ECO:0000313" key="8">
    <source>
        <dbReference type="EMBL" id="PWK30814.1"/>
    </source>
</evidence>
<dbReference type="OrthoDB" id="3183879at2"/>
<keyword evidence="3 5" id="KW-0238">DNA-binding</keyword>
<name>A0A316EHW5_9ACTN</name>
<dbReference type="InterPro" id="IPR044068">
    <property type="entry name" value="CB"/>
</dbReference>
<dbReference type="GO" id="GO:0006310">
    <property type="term" value="P:DNA recombination"/>
    <property type="evidence" value="ECO:0007669"/>
    <property type="project" value="UniProtKB-KW"/>
</dbReference>
<keyword evidence="4" id="KW-0233">DNA recombination</keyword>
<dbReference type="RefSeq" id="WP_109602412.1">
    <property type="nucleotide sequence ID" value="NZ_BONA01000092.1"/>
</dbReference>
<dbReference type="Proteomes" id="UP000245697">
    <property type="component" value="Unassembled WGS sequence"/>
</dbReference>
<sequence>MNVAKLWCDLEPPAWSVLLRDWERSLRAANHPESTRYNYLLAARQLADYLAEQMPDSAGAHDPVLVVKRQVVAFQAWMLETRSAATSLNKHKSLQQFFRWLLEEGEIERSPMSGVPQPMAVQKLIPVISDDETGQILEACQGNDFAQLRDQALVRMYYNTGARLSEIGDLLVTDVDLDTDSVVLHGKGGKQRRVRLGSQTARILRRYIRSRNRRTGIDDVPQLWIALKGARRLRAAGIKIRLKRLGEKAGITNLFAHRWRHSYAHEWKLAGGDTGDLMLILGWTSEETARRYGASAAAERARNTQARLGIGERV</sequence>